<protein>
    <submittedName>
        <fullName evidence="1">FeoB-associated Cys-rich membrane protein</fullName>
    </submittedName>
</protein>
<gene>
    <name evidence="1" type="ORF">IAD15_00880</name>
</gene>
<sequence length="52" mass="5966">MDIFIILLIGIWVVLAIRSMKKKKHGCSGNCFSCLTAKNDIYAQFRKDHPLK</sequence>
<evidence type="ECO:0000313" key="1">
    <source>
        <dbReference type="EMBL" id="HIU12617.1"/>
    </source>
</evidence>
<dbReference type="Proteomes" id="UP000824175">
    <property type="component" value="Unassembled WGS sequence"/>
</dbReference>
<evidence type="ECO:0000313" key="2">
    <source>
        <dbReference type="Proteomes" id="UP000824175"/>
    </source>
</evidence>
<accession>A0A9D1HL24</accession>
<dbReference type="EMBL" id="DVMJ01000007">
    <property type="protein sequence ID" value="HIU12617.1"/>
    <property type="molecule type" value="Genomic_DNA"/>
</dbReference>
<dbReference type="AlphaFoldDB" id="A0A9D1HL24"/>
<name>A0A9D1HL24_9FIRM</name>
<comment type="caution">
    <text evidence="1">The sequence shown here is derived from an EMBL/GenBank/DDBJ whole genome shotgun (WGS) entry which is preliminary data.</text>
</comment>
<reference evidence="1" key="2">
    <citation type="journal article" date="2021" name="PeerJ">
        <title>Extensive microbial diversity within the chicken gut microbiome revealed by metagenomics and culture.</title>
        <authorList>
            <person name="Gilroy R."/>
            <person name="Ravi A."/>
            <person name="Getino M."/>
            <person name="Pursley I."/>
            <person name="Horton D.L."/>
            <person name="Alikhan N.F."/>
            <person name="Baker D."/>
            <person name="Gharbi K."/>
            <person name="Hall N."/>
            <person name="Watson M."/>
            <person name="Adriaenssens E.M."/>
            <person name="Foster-Nyarko E."/>
            <person name="Jarju S."/>
            <person name="Secka A."/>
            <person name="Antonio M."/>
            <person name="Oren A."/>
            <person name="Chaudhuri R.R."/>
            <person name="La Ragione R."/>
            <person name="Hildebrand F."/>
            <person name="Pallen M.J."/>
        </authorList>
    </citation>
    <scope>NUCLEOTIDE SEQUENCE</scope>
    <source>
        <strain evidence="1">CHK195-11698</strain>
    </source>
</reference>
<reference evidence="1" key="1">
    <citation type="submission" date="2020-10" db="EMBL/GenBank/DDBJ databases">
        <authorList>
            <person name="Gilroy R."/>
        </authorList>
    </citation>
    <scope>NUCLEOTIDE SEQUENCE</scope>
    <source>
        <strain evidence="1">CHK195-11698</strain>
    </source>
</reference>
<organism evidence="1 2">
    <name type="scientific">Candidatus Fimiplasma intestinipullorum</name>
    <dbReference type="NCBI Taxonomy" id="2840825"/>
    <lineage>
        <taxon>Bacteria</taxon>
        <taxon>Bacillati</taxon>
        <taxon>Bacillota</taxon>
        <taxon>Clostridia</taxon>
        <taxon>Eubacteriales</taxon>
        <taxon>Candidatus Fimiplasma</taxon>
    </lineage>
</organism>
<proteinExistence type="predicted"/>